<dbReference type="Gene3D" id="2.100.10.30">
    <property type="entry name" value="Jacalin-like lectin domain"/>
    <property type="match status" value="2"/>
</dbReference>
<keyword evidence="3" id="KW-0472">Membrane</keyword>
<dbReference type="EMBL" id="QGKX02000996">
    <property type="protein sequence ID" value="KAF3560496.1"/>
    <property type="molecule type" value="Genomic_DNA"/>
</dbReference>
<dbReference type="PANTHER" id="PTHR47293">
    <property type="entry name" value="JACALIN-RELATED LECTIN 3"/>
    <property type="match status" value="1"/>
</dbReference>
<dbReference type="SMART" id="SM00915">
    <property type="entry name" value="Jacalin"/>
    <property type="match status" value="1"/>
</dbReference>
<dbReference type="SUPFAM" id="SSF51101">
    <property type="entry name" value="Mannose-binding lectins"/>
    <property type="match status" value="2"/>
</dbReference>
<sequence>MGITYSCKTLWNEMRNNVISQIIVSYDDSGVRSIQFGYINNGALSMSKTFGPSPVGYSSRIVKLKHESEFVTGLSAETCNGYITSLTFHTNLRKHEVVHLTFDSKFQKPQKIELRSGILNVVNLEVLSVTIEELSGFVEIDLQGMWVCGFVEISRQSLQVRLNHESEFVTGLSLEIYNNFITSLTFHTNLRNHEAVHLTFDSKFPKPRKIELHSGILEHSEFGGLFGTYGISNLISIGFYVRLALPVAKKIKKEK</sequence>
<evidence type="ECO:0000259" key="4">
    <source>
        <dbReference type="PROSITE" id="PS51752"/>
    </source>
</evidence>
<keyword evidence="3" id="KW-1133">Transmembrane helix</keyword>
<keyword evidence="3" id="KW-0812">Transmembrane</keyword>
<dbReference type="AlphaFoldDB" id="A0A8S9RA37"/>
<gene>
    <name evidence="5" type="ORF">F2Q69_00017968</name>
</gene>
<evidence type="ECO:0000256" key="2">
    <source>
        <dbReference type="ARBA" id="ARBA00022734"/>
    </source>
</evidence>
<reference evidence="5" key="1">
    <citation type="submission" date="2019-12" db="EMBL/GenBank/DDBJ databases">
        <title>Genome sequencing and annotation of Brassica cretica.</title>
        <authorList>
            <person name="Studholme D.J."/>
            <person name="Sarris P."/>
        </authorList>
    </citation>
    <scope>NUCLEOTIDE SEQUENCE</scope>
    <source>
        <strain evidence="5">PFS-109/04</strain>
        <tissue evidence="5">Leaf</tissue>
    </source>
</reference>
<feature type="domain" description="Jacalin-type lectin" evidence="4">
    <location>
        <begin position="1"/>
        <end position="140"/>
    </location>
</feature>
<dbReference type="InterPro" id="IPR036404">
    <property type="entry name" value="Jacalin-like_lectin_dom_sf"/>
</dbReference>
<dbReference type="Pfam" id="PF01419">
    <property type="entry name" value="Jacalin"/>
    <property type="match status" value="2"/>
</dbReference>
<dbReference type="PANTHER" id="PTHR47293:SF46">
    <property type="entry name" value="JACALIN-TYPE LECTIN DOMAIN-CONTAINING PROTEIN"/>
    <property type="match status" value="1"/>
</dbReference>
<feature type="non-terminal residue" evidence="5">
    <location>
        <position position="1"/>
    </location>
</feature>
<comment type="similarity">
    <text evidence="1">Belongs to the jacalin lectin family.</text>
</comment>
<proteinExistence type="inferred from homology"/>
<dbReference type="PROSITE" id="PS51752">
    <property type="entry name" value="JACALIN_LECTIN"/>
    <property type="match status" value="1"/>
</dbReference>
<dbReference type="InterPro" id="IPR001229">
    <property type="entry name" value="Jacalin-like_lectin_dom"/>
</dbReference>
<keyword evidence="2" id="KW-0430">Lectin</keyword>
<name>A0A8S9RA37_BRACR</name>
<evidence type="ECO:0000313" key="6">
    <source>
        <dbReference type="Proteomes" id="UP000712600"/>
    </source>
</evidence>
<evidence type="ECO:0000256" key="1">
    <source>
        <dbReference type="ARBA" id="ARBA00006568"/>
    </source>
</evidence>
<evidence type="ECO:0000313" key="5">
    <source>
        <dbReference type="EMBL" id="KAF3560496.1"/>
    </source>
</evidence>
<dbReference type="Proteomes" id="UP000712600">
    <property type="component" value="Unassembled WGS sequence"/>
</dbReference>
<organism evidence="5 6">
    <name type="scientific">Brassica cretica</name>
    <name type="common">Mustard</name>
    <dbReference type="NCBI Taxonomy" id="69181"/>
    <lineage>
        <taxon>Eukaryota</taxon>
        <taxon>Viridiplantae</taxon>
        <taxon>Streptophyta</taxon>
        <taxon>Embryophyta</taxon>
        <taxon>Tracheophyta</taxon>
        <taxon>Spermatophyta</taxon>
        <taxon>Magnoliopsida</taxon>
        <taxon>eudicotyledons</taxon>
        <taxon>Gunneridae</taxon>
        <taxon>Pentapetalae</taxon>
        <taxon>rosids</taxon>
        <taxon>malvids</taxon>
        <taxon>Brassicales</taxon>
        <taxon>Brassicaceae</taxon>
        <taxon>Brassiceae</taxon>
        <taxon>Brassica</taxon>
    </lineage>
</organism>
<feature type="transmembrane region" description="Helical" evidence="3">
    <location>
        <begin position="222"/>
        <end position="245"/>
    </location>
</feature>
<protein>
    <recommendedName>
        <fullName evidence="4">Jacalin-type lectin domain-containing protein</fullName>
    </recommendedName>
</protein>
<dbReference type="GO" id="GO:0030246">
    <property type="term" value="F:carbohydrate binding"/>
    <property type="evidence" value="ECO:0007669"/>
    <property type="project" value="UniProtKB-KW"/>
</dbReference>
<evidence type="ECO:0000256" key="3">
    <source>
        <dbReference type="SAM" id="Phobius"/>
    </source>
</evidence>
<accession>A0A8S9RA37</accession>
<comment type="caution">
    <text evidence="5">The sequence shown here is derived from an EMBL/GenBank/DDBJ whole genome shotgun (WGS) entry which is preliminary data.</text>
</comment>